<keyword evidence="1" id="KW-1133">Transmembrane helix</keyword>
<feature type="transmembrane region" description="Helical" evidence="1">
    <location>
        <begin position="20"/>
        <end position="41"/>
    </location>
</feature>
<organism evidence="2 3">
    <name type="scientific">Halobacillus amylolyticus</name>
    <dbReference type="NCBI Taxonomy" id="2932259"/>
    <lineage>
        <taxon>Bacteria</taxon>
        <taxon>Bacillati</taxon>
        <taxon>Bacillota</taxon>
        <taxon>Bacilli</taxon>
        <taxon>Bacillales</taxon>
        <taxon>Bacillaceae</taxon>
        <taxon>Halobacillus</taxon>
    </lineage>
</organism>
<sequence length="169" mass="19474">MPSKTSSFKREIFKQDLRNVGWVSLVYFAGLVFILPLQLMMDMSSPNSRETYLENGLFDPLFLYGIQLILLLIIPVLMAIFLFRYVHVRGAGDFIHSLPIKRSSLFNHHMFSGILLLLLPILIIGLILLITSFIWDVGNYYTLGVLVTGWLSFRCFRPFYLLQVSSLVH</sequence>
<evidence type="ECO:0000313" key="2">
    <source>
        <dbReference type="EMBL" id="UOR10489.1"/>
    </source>
</evidence>
<feature type="transmembrane region" description="Helical" evidence="1">
    <location>
        <begin position="61"/>
        <end position="83"/>
    </location>
</feature>
<reference evidence="2" key="1">
    <citation type="submission" date="2022-04" db="EMBL/GenBank/DDBJ databases">
        <title>Halobacillus sp. isolated from saltern.</title>
        <authorList>
            <person name="Won M."/>
            <person name="Lee C.-M."/>
            <person name="Woen H.-Y."/>
            <person name="Kwon S.-W."/>
        </authorList>
    </citation>
    <scope>NUCLEOTIDE SEQUENCE</scope>
    <source>
        <strain evidence="2">SSHM10-5</strain>
    </source>
</reference>
<gene>
    <name evidence="2" type="ORF">MUO15_12455</name>
</gene>
<keyword evidence="3" id="KW-1185">Reference proteome</keyword>
<keyword evidence="1" id="KW-0472">Membrane</keyword>
<dbReference type="RefSeq" id="WP_245029593.1">
    <property type="nucleotide sequence ID" value="NZ_CP095075.1"/>
</dbReference>
<accession>A0ABY4H7B9</accession>
<name>A0ABY4H7B9_9BACI</name>
<evidence type="ECO:0000313" key="3">
    <source>
        <dbReference type="Proteomes" id="UP000830326"/>
    </source>
</evidence>
<evidence type="ECO:0000256" key="1">
    <source>
        <dbReference type="SAM" id="Phobius"/>
    </source>
</evidence>
<dbReference type="EMBL" id="CP095075">
    <property type="protein sequence ID" value="UOR10489.1"/>
    <property type="molecule type" value="Genomic_DNA"/>
</dbReference>
<proteinExistence type="predicted"/>
<protein>
    <submittedName>
        <fullName evidence="2">Uncharacterized protein</fullName>
    </submittedName>
</protein>
<feature type="transmembrane region" description="Helical" evidence="1">
    <location>
        <begin position="111"/>
        <end position="134"/>
    </location>
</feature>
<keyword evidence="1" id="KW-0812">Transmembrane</keyword>
<dbReference type="Proteomes" id="UP000830326">
    <property type="component" value="Chromosome"/>
</dbReference>